<dbReference type="RefSeq" id="WP_111730333.1">
    <property type="nucleotide sequence ID" value="NZ_QHKO01000005.1"/>
</dbReference>
<dbReference type="EMBL" id="QHKO01000005">
    <property type="protein sequence ID" value="RAL21770.1"/>
    <property type="molecule type" value="Genomic_DNA"/>
</dbReference>
<dbReference type="Proteomes" id="UP000249169">
    <property type="component" value="Unassembled WGS sequence"/>
</dbReference>
<feature type="transmembrane region" description="Helical" evidence="11">
    <location>
        <begin position="408"/>
        <end position="427"/>
    </location>
</feature>
<dbReference type="InterPro" id="IPR011009">
    <property type="entry name" value="Kinase-like_dom_sf"/>
</dbReference>
<feature type="region of interest" description="Disordered" evidence="10">
    <location>
        <begin position="1"/>
        <end position="62"/>
    </location>
</feature>
<keyword evidence="2" id="KW-0723">Serine/threonine-protein kinase</keyword>
<feature type="domain" description="Protein kinase" evidence="12">
    <location>
        <begin position="71"/>
        <end position="344"/>
    </location>
</feature>
<dbReference type="InterPro" id="IPR000719">
    <property type="entry name" value="Prot_kinase_dom"/>
</dbReference>
<dbReference type="FunFam" id="3.30.200.20:FF:000035">
    <property type="entry name" value="Serine/threonine protein kinase Stk1"/>
    <property type="match status" value="1"/>
</dbReference>
<dbReference type="CDD" id="cd14014">
    <property type="entry name" value="STKc_PknB_like"/>
    <property type="match status" value="1"/>
</dbReference>
<keyword evidence="11" id="KW-0472">Membrane</keyword>
<keyword evidence="5" id="KW-0418">Kinase</keyword>
<protein>
    <recommendedName>
        <fullName evidence="1">non-specific serine/threonine protein kinase</fullName>
        <ecNumber evidence="1">2.7.11.1</ecNumber>
    </recommendedName>
</protein>
<evidence type="ECO:0000256" key="5">
    <source>
        <dbReference type="ARBA" id="ARBA00022777"/>
    </source>
</evidence>
<dbReference type="Gene3D" id="1.10.510.10">
    <property type="entry name" value="Transferase(Phosphotransferase) domain 1"/>
    <property type="match status" value="1"/>
</dbReference>
<name>A0A328C9W9_9DELT</name>
<dbReference type="PANTHER" id="PTHR43289">
    <property type="entry name" value="MITOGEN-ACTIVATED PROTEIN KINASE KINASE KINASE 20-RELATED"/>
    <property type="match status" value="1"/>
</dbReference>
<dbReference type="Pfam" id="PF00069">
    <property type="entry name" value="Pkinase"/>
    <property type="match status" value="1"/>
</dbReference>
<organism evidence="13 14">
    <name type="scientific">Lujinxingia litoralis</name>
    <dbReference type="NCBI Taxonomy" id="2211119"/>
    <lineage>
        <taxon>Bacteria</taxon>
        <taxon>Deltaproteobacteria</taxon>
        <taxon>Bradymonadales</taxon>
        <taxon>Lujinxingiaceae</taxon>
        <taxon>Lujinxingia</taxon>
    </lineage>
</organism>
<dbReference type="InterPro" id="IPR017441">
    <property type="entry name" value="Protein_kinase_ATP_BS"/>
</dbReference>
<keyword evidence="3" id="KW-0808">Transferase</keyword>
<dbReference type="OrthoDB" id="5508284at2"/>
<comment type="caution">
    <text evidence="13">The sequence shown here is derived from an EMBL/GenBank/DDBJ whole genome shotgun (WGS) entry which is preliminary data.</text>
</comment>
<evidence type="ECO:0000256" key="10">
    <source>
        <dbReference type="SAM" id="MobiDB-lite"/>
    </source>
</evidence>
<keyword evidence="11" id="KW-0812">Transmembrane</keyword>
<sequence>MPDTPVIPTAAAQDAPPSDALGATRALEPEAAASLAEASEHSEAPAPEAPAPEGGQGPISMEPGTLIAERYRLERPLGDGGMGQVYRAEHVLMRKTVALKVLHAELTENKEVVARFQREAQAAAALDSPHVCQATDFGQTHDGQFFLVMEYLEGQTLHEAMALGRLPLVRAAHIARQIATALAQAHDHGIVHRDLKPENIMLVDREDDPDFVKIMDFGIARISPGEESTEAPQTRLTRKGMVYGTPHYMAPEQIAGADIDARADLYALGVVLFEMLTGQPPYDDDNIARLMGKHVTHPVPTLRERCPEMAFSQAAERLVARLLAKDPDARPQSARELIEELETLHQAPLTSALAPIATAAATAAGDSLETLRERARKAAIPLRERWQAEVLPRWQALAPAEQLLLKRVSAGALLLVVVLLGATLLVVGADSRAQRQTEASREALMKEEEVLQAVAAARTGDRSPLEALLLQRPDDPHLRHLALMADLHVGRKVDLVAEANAIVEADARYAHDPALIDAMVNALAAGSDDASAWLTAHLNTTSRSAIAALASQGERSSIRRRAYSLLEDNDALDDLERWERLGVELRAASNCDAYKEKIQALVKLGDPRTRPALQAMSDSPRSGCGFLNRRDCIACVRGELKDALDALPEL</sequence>
<feature type="binding site" evidence="9">
    <location>
        <position position="100"/>
    </location>
    <ligand>
        <name>ATP</name>
        <dbReference type="ChEBI" id="CHEBI:30616"/>
    </ligand>
</feature>
<evidence type="ECO:0000259" key="12">
    <source>
        <dbReference type="PROSITE" id="PS50011"/>
    </source>
</evidence>
<accession>A0A328C9W9</accession>
<gene>
    <name evidence="13" type="ORF">DL240_13035</name>
</gene>
<keyword evidence="14" id="KW-1185">Reference proteome</keyword>
<keyword evidence="11" id="KW-1133">Transmembrane helix</keyword>
<evidence type="ECO:0000256" key="2">
    <source>
        <dbReference type="ARBA" id="ARBA00022527"/>
    </source>
</evidence>
<evidence type="ECO:0000256" key="3">
    <source>
        <dbReference type="ARBA" id="ARBA00022679"/>
    </source>
</evidence>
<dbReference type="InterPro" id="IPR008271">
    <property type="entry name" value="Ser/Thr_kinase_AS"/>
</dbReference>
<dbReference type="EC" id="2.7.11.1" evidence="1"/>
<dbReference type="GO" id="GO:0005524">
    <property type="term" value="F:ATP binding"/>
    <property type="evidence" value="ECO:0007669"/>
    <property type="project" value="UniProtKB-UniRule"/>
</dbReference>
<evidence type="ECO:0000256" key="6">
    <source>
        <dbReference type="ARBA" id="ARBA00022840"/>
    </source>
</evidence>
<evidence type="ECO:0000256" key="11">
    <source>
        <dbReference type="SAM" id="Phobius"/>
    </source>
</evidence>
<evidence type="ECO:0000256" key="8">
    <source>
        <dbReference type="ARBA" id="ARBA00048679"/>
    </source>
</evidence>
<dbReference type="PROSITE" id="PS00107">
    <property type="entry name" value="PROTEIN_KINASE_ATP"/>
    <property type="match status" value="1"/>
</dbReference>
<proteinExistence type="predicted"/>
<keyword evidence="6 9" id="KW-0067">ATP-binding</keyword>
<evidence type="ECO:0000313" key="13">
    <source>
        <dbReference type="EMBL" id="RAL21770.1"/>
    </source>
</evidence>
<dbReference type="AlphaFoldDB" id="A0A328C9W9"/>
<evidence type="ECO:0000256" key="1">
    <source>
        <dbReference type="ARBA" id="ARBA00012513"/>
    </source>
</evidence>
<dbReference type="PROSITE" id="PS50011">
    <property type="entry name" value="PROTEIN_KINASE_DOM"/>
    <property type="match status" value="1"/>
</dbReference>
<keyword evidence="4 9" id="KW-0547">Nucleotide-binding</keyword>
<dbReference type="GO" id="GO:0004674">
    <property type="term" value="F:protein serine/threonine kinase activity"/>
    <property type="evidence" value="ECO:0007669"/>
    <property type="project" value="UniProtKB-KW"/>
</dbReference>
<evidence type="ECO:0000256" key="7">
    <source>
        <dbReference type="ARBA" id="ARBA00047899"/>
    </source>
</evidence>
<dbReference type="FunFam" id="1.10.510.10:FF:000021">
    <property type="entry name" value="Serine/threonine protein kinase"/>
    <property type="match status" value="1"/>
</dbReference>
<dbReference type="PROSITE" id="PS00108">
    <property type="entry name" value="PROTEIN_KINASE_ST"/>
    <property type="match status" value="1"/>
</dbReference>
<reference evidence="13 14" key="1">
    <citation type="submission" date="2018-05" db="EMBL/GenBank/DDBJ databases">
        <title>Lujinxingia marina gen. nov. sp. nov., a new facultative anaerobic member of the class Deltaproteobacteria, and proposal of Lujinxingaceae fam. nov.</title>
        <authorList>
            <person name="Li C.-M."/>
        </authorList>
    </citation>
    <scope>NUCLEOTIDE SEQUENCE [LARGE SCALE GENOMIC DNA]</scope>
    <source>
        <strain evidence="13 14">B210</strain>
    </source>
</reference>
<comment type="catalytic activity">
    <reaction evidence="8">
        <text>L-seryl-[protein] + ATP = O-phospho-L-seryl-[protein] + ADP + H(+)</text>
        <dbReference type="Rhea" id="RHEA:17989"/>
        <dbReference type="Rhea" id="RHEA-COMP:9863"/>
        <dbReference type="Rhea" id="RHEA-COMP:11604"/>
        <dbReference type="ChEBI" id="CHEBI:15378"/>
        <dbReference type="ChEBI" id="CHEBI:29999"/>
        <dbReference type="ChEBI" id="CHEBI:30616"/>
        <dbReference type="ChEBI" id="CHEBI:83421"/>
        <dbReference type="ChEBI" id="CHEBI:456216"/>
        <dbReference type="EC" id="2.7.11.1"/>
    </reaction>
</comment>
<evidence type="ECO:0000256" key="9">
    <source>
        <dbReference type="PROSITE-ProRule" id="PRU10141"/>
    </source>
</evidence>
<comment type="catalytic activity">
    <reaction evidence="7">
        <text>L-threonyl-[protein] + ATP = O-phospho-L-threonyl-[protein] + ADP + H(+)</text>
        <dbReference type="Rhea" id="RHEA:46608"/>
        <dbReference type="Rhea" id="RHEA-COMP:11060"/>
        <dbReference type="Rhea" id="RHEA-COMP:11605"/>
        <dbReference type="ChEBI" id="CHEBI:15378"/>
        <dbReference type="ChEBI" id="CHEBI:30013"/>
        <dbReference type="ChEBI" id="CHEBI:30616"/>
        <dbReference type="ChEBI" id="CHEBI:61977"/>
        <dbReference type="ChEBI" id="CHEBI:456216"/>
        <dbReference type="EC" id="2.7.11.1"/>
    </reaction>
</comment>
<dbReference type="SMART" id="SM00220">
    <property type="entry name" value="S_TKc"/>
    <property type="match status" value="1"/>
</dbReference>
<evidence type="ECO:0000256" key="4">
    <source>
        <dbReference type="ARBA" id="ARBA00022741"/>
    </source>
</evidence>
<dbReference type="PANTHER" id="PTHR43289:SF6">
    <property type="entry name" value="SERINE_THREONINE-PROTEIN KINASE NEKL-3"/>
    <property type="match status" value="1"/>
</dbReference>
<dbReference type="SUPFAM" id="SSF56112">
    <property type="entry name" value="Protein kinase-like (PK-like)"/>
    <property type="match status" value="1"/>
</dbReference>
<dbReference type="Gene3D" id="3.30.200.20">
    <property type="entry name" value="Phosphorylase Kinase, domain 1"/>
    <property type="match status" value="1"/>
</dbReference>
<evidence type="ECO:0000313" key="14">
    <source>
        <dbReference type="Proteomes" id="UP000249169"/>
    </source>
</evidence>